<accession>A0ABW3PGC2</accession>
<protein>
    <submittedName>
        <fullName evidence="2">PA2169 family four-helix-bundle protein</fullName>
    </submittedName>
</protein>
<dbReference type="Pfam" id="PF09537">
    <property type="entry name" value="DUF2383"/>
    <property type="match status" value="1"/>
</dbReference>
<evidence type="ECO:0000313" key="2">
    <source>
        <dbReference type="EMBL" id="MFD1123373.1"/>
    </source>
</evidence>
<proteinExistence type="predicted"/>
<evidence type="ECO:0000259" key="1">
    <source>
        <dbReference type="Pfam" id="PF09537"/>
    </source>
</evidence>
<comment type="caution">
    <text evidence="2">The sequence shown here is derived from an EMBL/GenBank/DDBJ whole genome shotgun (WGS) entry which is preliminary data.</text>
</comment>
<gene>
    <name evidence="2" type="ORF">ACFQ2T_12705</name>
</gene>
<dbReference type="Gene3D" id="1.20.1260.10">
    <property type="match status" value="1"/>
</dbReference>
<dbReference type="InterPro" id="IPR012347">
    <property type="entry name" value="Ferritin-like"/>
</dbReference>
<evidence type="ECO:0000313" key="3">
    <source>
        <dbReference type="Proteomes" id="UP001597206"/>
    </source>
</evidence>
<keyword evidence="3" id="KW-1185">Reference proteome</keyword>
<dbReference type="InterPro" id="IPR019052">
    <property type="entry name" value="DUF2383"/>
</dbReference>
<dbReference type="EMBL" id="JBHTLN010000002">
    <property type="protein sequence ID" value="MFD1123373.1"/>
    <property type="molecule type" value="Genomic_DNA"/>
</dbReference>
<reference evidence="3" key="1">
    <citation type="journal article" date="2019" name="Int. J. Syst. Evol. Microbiol.">
        <title>The Global Catalogue of Microorganisms (GCM) 10K type strain sequencing project: providing services to taxonomists for standard genome sequencing and annotation.</title>
        <authorList>
            <consortium name="The Broad Institute Genomics Platform"/>
            <consortium name="The Broad Institute Genome Sequencing Center for Infectious Disease"/>
            <person name="Wu L."/>
            <person name="Ma J."/>
        </authorList>
    </citation>
    <scope>NUCLEOTIDE SEQUENCE [LARGE SCALE GENOMIC DNA]</scope>
    <source>
        <strain evidence="3">CCUG 58411</strain>
    </source>
</reference>
<feature type="domain" description="DUF2383" evidence="1">
    <location>
        <begin position="8"/>
        <end position="114"/>
    </location>
</feature>
<dbReference type="RefSeq" id="WP_379034982.1">
    <property type="nucleotide sequence ID" value="NZ_JBHTLN010000002.1"/>
</dbReference>
<dbReference type="InterPro" id="IPR016920">
    <property type="entry name" value="UCP029477"/>
</dbReference>
<sequence length="154" mass="17435">MIDNNKLLDTINDLIEDSKDDEEGFIDSAEKVTDQRLKDFFLLRSKQVAERVRDLQGLVESFDGIPATTTSLSGTLHRKWIDLKSALSLNDNLAVINQTELDEQLTLSAYDEALSLEIPPDAEILLSRQFEILKQNHQRLVELRAIFAQEAAAH</sequence>
<organism evidence="2 3">
    <name type="scientific">Methylophilus flavus</name>
    <dbReference type="NCBI Taxonomy" id="640084"/>
    <lineage>
        <taxon>Bacteria</taxon>
        <taxon>Pseudomonadati</taxon>
        <taxon>Pseudomonadota</taxon>
        <taxon>Betaproteobacteria</taxon>
        <taxon>Nitrosomonadales</taxon>
        <taxon>Methylophilaceae</taxon>
        <taxon>Methylophilus</taxon>
    </lineage>
</organism>
<dbReference type="InterPro" id="IPR011971">
    <property type="entry name" value="CHP02284"/>
</dbReference>
<dbReference type="PIRSF" id="PIRSF029477">
    <property type="entry name" value="UCP029477"/>
    <property type="match status" value="1"/>
</dbReference>
<dbReference type="NCBIfam" id="TIGR02284">
    <property type="entry name" value="PA2169 family four-helix-bundle protein"/>
    <property type="match status" value="1"/>
</dbReference>
<dbReference type="Proteomes" id="UP001597206">
    <property type="component" value="Unassembled WGS sequence"/>
</dbReference>
<name>A0ABW3PGC2_9PROT</name>